<dbReference type="AlphaFoldDB" id="A0A5K3FVV2"/>
<dbReference type="WBParaSite" id="MCU_012057-RA">
    <property type="protein sequence ID" value="MCU_012057-RA"/>
    <property type="gene ID" value="MCU_012057"/>
</dbReference>
<proteinExistence type="predicted"/>
<reference evidence="1" key="1">
    <citation type="submission" date="2019-11" db="UniProtKB">
        <authorList>
            <consortium name="WormBaseParasite"/>
        </authorList>
    </citation>
    <scope>IDENTIFICATION</scope>
</reference>
<evidence type="ECO:0000313" key="1">
    <source>
        <dbReference type="WBParaSite" id="MCU_012057-RA"/>
    </source>
</evidence>
<protein>
    <submittedName>
        <fullName evidence="1">DUF3399 domain-containing protein</fullName>
    </submittedName>
</protein>
<name>A0A5K3FVV2_MESCO</name>
<sequence length="107" mass="12225">MGQAASIRQDKTPLTKFCKSNFNVLAKRGLFAFSRGSRRLEKCEVQLKHTAPHKLSRVEKSIHSPTCKEVFLDDDEIEEIIRKICYSDDSGIVRRQWHTLSSVTSST</sequence>
<organism evidence="1">
    <name type="scientific">Mesocestoides corti</name>
    <name type="common">Flatworm</name>
    <dbReference type="NCBI Taxonomy" id="53468"/>
    <lineage>
        <taxon>Eukaryota</taxon>
        <taxon>Metazoa</taxon>
        <taxon>Spiralia</taxon>
        <taxon>Lophotrochozoa</taxon>
        <taxon>Platyhelminthes</taxon>
        <taxon>Cestoda</taxon>
        <taxon>Eucestoda</taxon>
        <taxon>Cyclophyllidea</taxon>
        <taxon>Mesocestoididae</taxon>
        <taxon>Mesocestoides</taxon>
    </lineage>
</organism>
<accession>A0A5K3FVV2</accession>